<evidence type="ECO:0000313" key="8">
    <source>
        <dbReference type="Proteomes" id="UP000261660"/>
    </source>
</evidence>
<evidence type="ECO:0000256" key="5">
    <source>
        <dbReference type="SAM" id="SignalP"/>
    </source>
</evidence>
<dbReference type="GeneTree" id="ENSGT00440000036191"/>
<feature type="compositionally biased region" description="Basic and acidic residues" evidence="3">
    <location>
        <begin position="422"/>
        <end position="443"/>
    </location>
</feature>
<feature type="region of interest" description="Disordered" evidence="3">
    <location>
        <begin position="389"/>
        <end position="443"/>
    </location>
</feature>
<evidence type="ECO:0000256" key="2">
    <source>
        <dbReference type="ARBA" id="ARBA00023157"/>
    </source>
</evidence>
<keyword evidence="1 5" id="KW-0732">Signal</keyword>
<evidence type="ECO:0000256" key="1">
    <source>
        <dbReference type="ARBA" id="ARBA00022729"/>
    </source>
</evidence>
<evidence type="ECO:0000256" key="4">
    <source>
        <dbReference type="SAM" id="Phobius"/>
    </source>
</evidence>
<reference evidence="7" key="1">
    <citation type="submission" date="2025-08" db="UniProtKB">
        <authorList>
            <consortium name="Ensembl"/>
        </authorList>
    </citation>
    <scope>IDENTIFICATION</scope>
</reference>
<evidence type="ECO:0000256" key="3">
    <source>
        <dbReference type="SAM" id="MobiDB-lite"/>
    </source>
</evidence>
<dbReference type="Proteomes" id="UP000261660">
    <property type="component" value="Unplaced"/>
</dbReference>
<feature type="domain" description="Ig-like" evidence="6">
    <location>
        <begin position="24"/>
        <end position="96"/>
    </location>
</feature>
<keyword evidence="2" id="KW-1015">Disulfide bond</keyword>
<name>A0A3Q3FRW5_9LABR</name>
<dbReference type="GO" id="GO:0006955">
    <property type="term" value="P:immune response"/>
    <property type="evidence" value="ECO:0007669"/>
    <property type="project" value="TreeGrafter"/>
</dbReference>
<keyword evidence="8" id="KW-1185">Reference proteome</keyword>
<dbReference type="Pfam" id="PF13895">
    <property type="entry name" value="Ig_2"/>
    <property type="match status" value="2"/>
</dbReference>
<dbReference type="InterPro" id="IPR013783">
    <property type="entry name" value="Ig-like_fold"/>
</dbReference>
<protein>
    <submittedName>
        <fullName evidence="7">Uncharacterized LOC109986740</fullName>
    </submittedName>
</protein>
<dbReference type="InterPro" id="IPR007110">
    <property type="entry name" value="Ig-like_dom"/>
</dbReference>
<organism evidence="7 8">
    <name type="scientific">Labrus bergylta</name>
    <name type="common">ballan wrasse</name>
    <dbReference type="NCBI Taxonomy" id="56723"/>
    <lineage>
        <taxon>Eukaryota</taxon>
        <taxon>Metazoa</taxon>
        <taxon>Chordata</taxon>
        <taxon>Craniata</taxon>
        <taxon>Vertebrata</taxon>
        <taxon>Euteleostomi</taxon>
        <taxon>Actinopterygii</taxon>
        <taxon>Neopterygii</taxon>
        <taxon>Teleostei</taxon>
        <taxon>Neoteleostei</taxon>
        <taxon>Acanthomorphata</taxon>
        <taxon>Eupercaria</taxon>
        <taxon>Labriformes</taxon>
        <taxon>Labridae</taxon>
        <taxon>Labrus</taxon>
    </lineage>
</organism>
<dbReference type="GO" id="GO:0004888">
    <property type="term" value="F:transmembrane signaling receptor activity"/>
    <property type="evidence" value="ECO:0007669"/>
    <property type="project" value="TreeGrafter"/>
</dbReference>
<dbReference type="PANTHER" id="PTHR11481:SF64">
    <property type="entry name" value="FC RECEPTOR-LIKE PROTEIN 4"/>
    <property type="match status" value="1"/>
</dbReference>
<sequence length="443" mass="49694">MKGGTQLLLLLAALVLQSRCQQTPKVSLSPTFTKIYSGDTFYLRCEGSASQSGVKWYFNDTEQMQTNETWKIAVATPWHSGSYQCESNRQTSDKITINVLGYAPSASLIIRTGQPVMRVNESVILQLDNEDGLRGWHCEVYRGKTTKYIKLKLQEDSVSLDFQTSQLTVPETIFWCMNGGQHRSNQITVRTSEKTVSLEMYPLPAVVGESLTLRCLVWGTDQISQTTFYKDGVMLVRSDDPTYTIPSVTESAKGRYKCMSIFTYKDRTAGPHYSESSDDQDVLVLDHPPVKTLFLVLVFLLLVLGSAAVAIAFYIRYRKRAATGAIYEDVERKKGDNDYEMLGHAQREGEYDTLHPEAPSRQKREGEYEALKKEEMEEGVYHTVQMQAASGGGGEYEQLQKEGMEEGQYQSLNMEGAIGGVEGHEASGKSDKGRENETEEEKT</sequence>
<reference evidence="7" key="2">
    <citation type="submission" date="2025-09" db="UniProtKB">
        <authorList>
            <consortium name="Ensembl"/>
        </authorList>
    </citation>
    <scope>IDENTIFICATION</scope>
</reference>
<dbReference type="InterPro" id="IPR050488">
    <property type="entry name" value="Ig_Fc_receptor"/>
</dbReference>
<accession>A0A3Q3FRW5</accession>
<dbReference type="PANTHER" id="PTHR11481">
    <property type="entry name" value="IMMUNOGLOBULIN FC RECEPTOR"/>
    <property type="match status" value="1"/>
</dbReference>
<keyword evidence="4" id="KW-0812">Transmembrane</keyword>
<dbReference type="Ensembl" id="ENSLBET00000022854.1">
    <property type="protein sequence ID" value="ENSLBEP00000021693.1"/>
    <property type="gene ID" value="ENSLBEG00000016668.1"/>
</dbReference>
<dbReference type="InterPro" id="IPR036179">
    <property type="entry name" value="Ig-like_dom_sf"/>
</dbReference>
<proteinExistence type="predicted"/>
<dbReference type="GO" id="GO:0009897">
    <property type="term" value="C:external side of plasma membrane"/>
    <property type="evidence" value="ECO:0007669"/>
    <property type="project" value="TreeGrafter"/>
</dbReference>
<dbReference type="InterPro" id="IPR003599">
    <property type="entry name" value="Ig_sub"/>
</dbReference>
<feature type="transmembrane region" description="Helical" evidence="4">
    <location>
        <begin position="293"/>
        <end position="315"/>
    </location>
</feature>
<keyword evidence="4" id="KW-0472">Membrane</keyword>
<feature type="signal peptide" evidence="5">
    <location>
        <begin position="1"/>
        <end position="20"/>
    </location>
</feature>
<evidence type="ECO:0000259" key="6">
    <source>
        <dbReference type="PROSITE" id="PS50835"/>
    </source>
</evidence>
<dbReference type="AlphaFoldDB" id="A0A3Q3FRW5"/>
<dbReference type="PROSITE" id="PS50835">
    <property type="entry name" value="IG_LIKE"/>
    <property type="match status" value="1"/>
</dbReference>
<evidence type="ECO:0000313" key="7">
    <source>
        <dbReference type="Ensembl" id="ENSLBEP00000021693.1"/>
    </source>
</evidence>
<dbReference type="GO" id="GO:0007166">
    <property type="term" value="P:cell surface receptor signaling pathway"/>
    <property type="evidence" value="ECO:0007669"/>
    <property type="project" value="TreeGrafter"/>
</dbReference>
<dbReference type="SUPFAM" id="SSF48726">
    <property type="entry name" value="Immunoglobulin"/>
    <property type="match status" value="2"/>
</dbReference>
<dbReference type="SMART" id="SM00409">
    <property type="entry name" value="IG"/>
    <property type="match status" value="2"/>
</dbReference>
<keyword evidence="4" id="KW-1133">Transmembrane helix</keyword>
<feature type="region of interest" description="Disordered" evidence="3">
    <location>
        <begin position="345"/>
        <end position="366"/>
    </location>
</feature>
<dbReference type="Gene3D" id="2.60.40.10">
    <property type="entry name" value="Immunoglobulins"/>
    <property type="match status" value="2"/>
</dbReference>
<feature type="chain" id="PRO_5018710186" evidence="5">
    <location>
        <begin position="21"/>
        <end position="443"/>
    </location>
</feature>